<dbReference type="SUPFAM" id="SSF55729">
    <property type="entry name" value="Acyl-CoA N-acyltransferases (Nat)"/>
    <property type="match status" value="1"/>
</dbReference>
<feature type="domain" description="N-acetyltransferase" evidence="1">
    <location>
        <begin position="3"/>
        <end position="150"/>
    </location>
</feature>
<keyword evidence="2" id="KW-0012">Acyltransferase</keyword>
<evidence type="ECO:0000259" key="1">
    <source>
        <dbReference type="PROSITE" id="PS51186"/>
    </source>
</evidence>
<dbReference type="Proteomes" id="UP000295611">
    <property type="component" value="Unassembled WGS sequence"/>
</dbReference>
<dbReference type="RefSeq" id="WP_166642292.1">
    <property type="nucleotide sequence ID" value="NZ_SNZP01000013.1"/>
</dbReference>
<accession>A0A4R7B1U8</accession>
<name>A0A4R7B1U8_9NEIS</name>
<sequence>MPMHATPLRFDLDALTIRQASPYEFASVVRLYDEGGYDGRYQASDFLLLALSGQQAVGVVRLVQDQGYTLLRGLYIGKDWRGRGIGRRLLAAAAGHLTTPCYCLAQSSLLGLFAAQGFIPCDDSISPPFLLERRHRYGWTGKTYHILYRPD</sequence>
<protein>
    <submittedName>
        <fullName evidence="2">Putative GNAT family N-acyltransferase</fullName>
    </submittedName>
</protein>
<dbReference type="Gene3D" id="3.40.630.30">
    <property type="match status" value="1"/>
</dbReference>
<comment type="caution">
    <text evidence="2">The sequence shown here is derived from an EMBL/GenBank/DDBJ whole genome shotgun (WGS) entry which is preliminary data.</text>
</comment>
<dbReference type="Pfam" id="PF13673">
    <property type="entry name" value="Acetyltransf_10"/>
    <property type="match status" value="1"/>
</dbReference>
<dbReference type="AlphaFoldDB" id="A0A4R7B1U8"/>
<dbReference type="GO" id="GO:0016747">
    <property type="term" value="F:acyltransferase activity, transferring groups other than amino-acyl groups"/>
    <property type="evidence" value="ECO:0007669"/>
    <property type="project" value="InterPro"/>
</dbReference>
<keyword evidence="2" id="KW-0808">Transferase</keyword>
<organism evidence="2 3">
    <name type="scientific">Paludibacterium purpuratum</name>
    <dbReference type="NCBI Taxonomy" id="1144873"/>
    <lineage>
        <taxon>Bacteria</taxon>
        <taxon>Pseudomonadati</taxon>
        <taxon>Pseudomonadota</taxon>
        <taxon>Betaproteobacteria</taxon>
        <taxon>Neisseriales</taxon>
        <taxon>Chromobacteriaceae</taxon>
        <taxon>Paludibacterium</taxon>
    </lineage>
</organism>
<keyword evidence="3" id="KW-1185">Reference proteome</keyword>
<gene>
    <name evidence="2" type="ORF">DFP86_11360</name>
</gene>
<proteinExistence type="predicted"/>
<dbReference type="InterPro" id="IPR000182">
    <property type="entry name" value="GNAT_dom"/>
</dbReference>
<dbReference type="CDD" id="cd04301">
    <property type="entry name" value="NAT_SF"/>
    <property type="match status" value="1"/>
</dbReference>
<dbReference type="InterPro" id="IPR016181">
    <property type="entry name" value="Acyl_CoA_acyltransferase"/>
</dbReference>
<reference evidence="2 3" key="1">
    <citation type="submission" date="2019-03" db="EMBL/GenBank/DDBJ databases">
        <title>Genomic Encyclopedia of Type Strains, Phase III (KMG-III): the genomes of soil and plant-associated and newly described type strains.</title>
        <authorList>
            <person name="Whitman W."/>
        </authorList>
    </citation>
    <scope>NUCLEOTIDE SEQUENCE [LARGE SCALE GENOMIC DNA]</scope>
    <source>
        <strain evidence="2 3">CECT 8976</strain>
    </source>
</reference>
<evidence type="ECO:0000313" key="2">
    <source>
        <dbReference type="EMBL" id="TDR73553.1"/>
    </source>
</evidence>
<evidence type="ECO:0000313" key="3">
    <source>
        <dbReference type="Proteomes" id="UP000295611"/>
    </source>
</evidence>
<dbReference type="PROSITE" id="PS51186">
    <property type="entry name" value="GNAT"/>
    <property type="match status" value="1"/>
</dbReference>
<dbReference type="EMBL" id="SNZP01000013">
    <property type="protein sequence ID" value="TDR73553.1"/>
    <property type="molecule type" value="Genomic_DNA"/>
</dbReference>